<reference evidence="2 3" key="1">
    <citation type="submission" date="2022-05" db="EMBL/GenBank/DDBJ databases">
        <authorList>
            <consortium name="Genoscope - CEA"/>
            <person name="William W."/>
        </authorList>
    </citation>
    <scope>NUCLEOTIDE SEQUENCE [LARGE SCALE GENOMIC DNA]</scope>
</reference>
<protein>
    <recommendedName>
        <fullName evidence="1">CHAT domain-containing protein</fullName>
    </recommendedName>
</protein>
<accession>A0ABN8P3W4</accession>
<evidence type="ECO:0000259" key="1">
    <source>
        <dbReference type="Pfam" id="PF12770"/>
    </source>
</evidence>
<dbReference type="Proteomes" id="UP001159405">
    <property type="component" value="Unassembled WGS sequence"/>
</dbReference>
<name>A0ABN8P3W4_9CNID</name>
<evidence type="ECO:0000313" key="3">
    <source>
        <dbReference type="Proteomes" id="UP001159405"/>
    </source>
</evidence>
<proteinExistence type="predicted"/>
<feature type="non-terminal residue" evidence="2">
    <location>
        <position position="1"/>
    </location>
</feature>
<dbReference type="Pfam" id="PF12770">
    <property type="entry name" value="CHAT"/>
    <property type="match status" value="1"/>
</dbReference>
<feature type="domain" description="CHAT" evidence="1">
    <location>
        <begin position="24"/>
        <end position="192"/>
    </location>
</feature>
<evidence type="ECO:0000313" key="2">
    <source>
        <dbReference type="EMBL" id="CAH3132662.1"/>
    </source>
</evidence>
<dbReference type="EMBL" id="CALNXK010000051">
    <property type="protein sequence ID" value="CAH3132662.1"/>
    <property type="molecule type" value="Genomic_DNA"/>
</dbReference>
<gene>
    <name evidence="2" type="ORF">PLOB_00036060</name>
</gene>
<keyword evidence="3" id="KW-1185">Reference proteome</keyword>
<organism evidence="2 3">
    <name type="scientific">Porites lobata</name>
    <dbReference type="NCBI Taxonomy" id="104759"/>
    <lineage>
        <taxon>Eukaryota</taxon>
        <taxon>Metazoa</taxon>
        <taxon>Cnidaria</taxon>
        <taxon>Anthozoa</taxon>
        <taxon>Hexacorallia</taxon>
        <taxon>Scleractinia</taxon>
        <taxon>Fungiina</taxon>
        <taxon>Poritidae</taxon>
        <taxon>Porites</taxon>
    </lineage>
</organism>
<sequence length="212" mass="24424">VFEGKIEKASSYLLATDCLCDETEIIIVPNRCLFRVPFAALEDERGKYLSDSFRIRIIPSFQTGALIIGGPYVGLVRYGDHEIQAKPLSRARKKAERIGKQLQKKKQKKRRFFKELILQVLFISLLMMTKRGEIILAPMHPFYWKPGEEKAREEEIPRDEDYILTMADISQVRLQAKLVVLSSVATAQVDASVPRELLELLMRSWDLVHAQY</sequence>
<dbReference type="InterPro" id="IPR024983">
    <property type="entry name" value="CHAT_dom"/>
</dbReference>
<comment type="caution">
    <text evidence="2">The sequence shown here is derived from an EMBL/GenBank/DDBJ whole genome shotgun (WGS) entry which is preliminary data.</text>
</comment>